<feature type="compositionally biased region" description="Basic and acidic residues" evidence="7">
    <location>
        <begin position="8"/>
        <end position="19"/>
    </location>
</feature>
<name>A0A7S3NRR8_EUPCR</name>
<dbReference type="EC" id="5.2.1.8" evidence="6"/>
<organism evidence="9">
    <name type="scientific">Euplotes crassus</name>
    <dbReference type="NCBI Taxonomy" id="5936"/>
    <lineage>
        <taxon>Eukaryota</taxon>
        <taxon>Sar</taxon>
        <taxon>Alveolata</taxon>
        <taxon>Ciliophora</taxon>
        <taxon>Intramacronucleata</taxon>
        <taxon>Spirotrichea</taxon>
        <taxon>Hypotrichia</taxon>
        <taxon>Euplotida</taxon>
        <taxon>Euplotidae</taxon>
        <taxon>Moneuplotes</taxon>
    </lineage>
</organism>
<evidence type="ECO:0000256" key="2">
    <source>
        <dbReference type="ARBA" id="ARBA00010242"/>
    </source>
</evidence>
<dbReference type="OrthoDB" id="1911748at2759"/>
<protein>
    <recommendedName>
        <fullName evidence="6">Peptidyl-prolyl cis-trans isomerase</fullName>
        <ecNumber evidence="6">5.2.1.8</ecNumber>
    </recommendedName>
</protein>
<feature type="region of interest" description="Disordered" evidence="7">
    <location>
        <begin position="1"/>
        <end position="47"/>
    </location>
</feature>
<dbReference type="AlphaFoldDB" id="A0A7S3NRR8"/>
<dbReference type="Proteomes" id="UP001295684">
    <property type="component" value="Unassembled WGS sequence"/>
</dbReference>
<evidence type="ECO:0000256" key="3">
    <source>
        <dbReference type="ARBA" id="ARBA00023110"/>
    </source>
</evidence>
<dbReference type="EMBL" id="CAMPGE010025016">
    <property type="protein sequence ID" value="CAI2382815.1"/>
    <property type="molecule type" value="Genomic_DNA"/>
</dbReference>
<evidence type="ECO:0000313" key="10">
    <source>
        <dbReference type="EMBL" id="CAI2382815.1"/>
    </source>
</evidence>
<keyword evidence="11" id="KW-1185">Reference proteome</keyword>
<dbReference type="Pfam" id="PF00639">
    <property type="entry name" value="Rotamase"/>
    <property type="match status" value="1"/>
</dbReference>
<evidence type="ECO:0000256" key="5">
    <source>
        <dbReference type="PROSITE-ProRule" id="PRU00278"/>
    </source>
</evidence>
<evidence type="ECO:0000256" key="7">
    <source>
        <dbReference type="SAM" id="MobiDB-lite"/>
    </source>
</evidence>
<dbReference type="PROSITE" id="PS50198">
    <property type="entry name" value="PPIC_PPIASE_2"/>
    <property type="match status" value="1"/>
</dbReference>
<gene>
    <name evidence="9" type="ORF">ECRA1380_LOCUS7888</name>
    <name evidence="10" type="ORF">ECRASSUSDP1_LOCUS24302</name>
</gene>
<dbReference type="PANTHER" id="PTHR45995">
    <property type="match status" value="1"/>
</dbReference>
<keyword evidence="4 5" id="KW-0413">Isomerase</keyword>
<dbReference type="InterPro" id="IPR000297">
    <property type="entry name" value="PPIase_PpiC"/>
</dbReference>
<dbReference type="GO" id="GO:0006364">
    <property type="term" value="P:rRNA processing"/>
    <property type="evidence" value="ECO:0007669"/>
    <property type="project" value="InterPro"/>
</dbReference>
<feature type="domain" description="PpiC" evidence="8">
    <location>
        <begin position="55"/>
        <end position="151"/>
    </location>
</feature>
<dbReference type="InterPro" id="IPR046357">
    <property type="entry name" value="PPIase_dom_sf"/>
</dbReference>
<comment type="catalytic activity">
    <reaction evidence="1 6">
        <text>[protein]-peptidylproline (omega=180) = [protein]-peptidylproline (omega=0)</text>
        <dbReference type="Rhea" id="RHEA:16237"/>
        <dbReference type="Rhea" id="RHEA-COMP:10747"/>
        <dbReference type="Rhea" id="RHEA-COMP:10748"/>
        <dbReference type="ChEBI" id="CHEBI:83833"/>
        <dbReference type="ChEBI" id="CHEBI:83834"/>
        <dbReference type="EC" id="5.2.1.8"/>
    </reaction>
</comment>
<dbReference type="Gene3D" id="3.10.50.40">
    <property type="match status" value="1"/>
</dbReference>
<evidence type="ECO:0000313" key="9">
    <source>
        <dbReference type="EMBL" id="CAE0382926.1"/>
    </source>
</evidence>
<evidence type="ECO:0000259" key="8">
    <source>
        <dbReference type="PROSITE" id="PS50198"/>
    </source>
</evidence>
<reference evidence="10" key="2">
    <citation type="submission" date="2023-07" db="EMBL/GenBank/DDBJ databases">
        <authorList>
            <consortium name="AG Swart"/>
            <person name="Singh M."/>
            <person name="Singh A."/>
            <person name="Seah K."/>
            <person name="Emmerich C."/>
        </authorList>
    </citation>
    <scope>NUCLEOTIDE SEQUENCE</scope>
    <source>
        <strain evidence="10">DP1</strain>
    </source>
</reference>
<evidence type="ECO:0000256" key="4">
    <source>
        <dbReference type="ARBA" id="ARBA00023235"/>
    </source>
</evidence>
<reference evidence="9" key="1">
    <citation type="submission" date="2021-01" db="EMBL/GenBank/DDBJ databases">
        <authorList>
            <person name="Corre E."/>
            <person name="Pelletier E."/>
            <person name="Niang G."/>
            <person name="Scheremetjew M."/>
            <person name="Finn R."/>
            <person name="Kale V."/>
            <person name="Holt S."/>
            <person name="Cochrane G."/>
            <person name="Meng A."/>
            <person name="Brown T."/>
            <person name="Cohen L."/>
        </authorList>
    </citation>
    <scope>NUCLEOTIDE SEQUENCE</scope>
    <source>
        <strain evidence="9">CT5</strain>
    </source>
</reference>
<accession>A0A7S3NRR8</accession>
<proteinExistence type="inferred from homology"/>
<dbReference type="GO" id="GO:0003677">
    <property type="term" value="F:DNA binding"/>
    <property type="evidence" value="ECO:0007669"/>
    <property type="project" value="InterPro"/>
</dbReference>
<keyword evidence="3 5" id="KW-0697">Rotamase</keyword>
<evidence type="ECO:0000256" key="1">
    <source>
        <dbReference type="ARBA" id="ARBA00000971"/>
    </source>
</evidence>
<evidence type="ECO:0000313" key="11">
    <source>
        <dbReference type="Proteomes" id="UP001295684"/>
    </source>
</evidence>
<dbReference type="InterPro" id="IPR043323">
    <property type="entry name" value="PIN4"/>
</dbReference>
<dbReference type="EMBL" id="HBIK01016779">
    <property type="protein sequence ID" value="CAE0382926.1"/>
    <property type="molecule type" value="Transcribed_RNA"/>
</dbReference>
<evidence type="ECO:0000256" key="6">
    <source>
        <dbReference type="RuleBase" id="RU363014"/>
    </source>
</evidence>
<dbReference type="GO" id="GO:0003755">
    <property type="term" value="F:peptidyl-prolyl cis-trans isomerase activity"/>
    <property type="evidence" value="ECO:0007669"/>
    <property type="project" value="UniProtKB-UniRule"/>
</dbReference>
<sequence length="154" mass="17516">MAKKKKSKKEEPVEETKEPKKGKKAKKGWKEQLAEEEEAAKKKKQAEEDFLNRPTKFVVARHILMSDKDKAQEVYDEIFEEHKDNPTSAAFGKFAKAHSECDSSTKGGKLGAFGRGKMAEEFEEAAFNTEPGKMTTIVHTEFGYHIILVEEHKK</sequence>
<dbReference type="SUPFAM" id="SSF54534">
    <property type="entry name" value="FKBP-like"/>
    <property type="match status" value="1"/>
</dbReference>
<comment type="similarity">
    <text evidence="2">Belongs to the PpiC/parvulin rotamase family. PIN4 subfamily.</text>
</comment>